<dbReference type="EMBL" id="JBEZVE010000009">
    <property type="protein sequence ID" value="MEU3782722.1"/>
    <property type="molecule type" value="Genomic_DNA"/>
</dbReference>
<name>A0ABV2ZJJ4_9ACTN</name>
<dbReference type="RefSeq" id="WP_334580204.1">
    <property type="nucleotide sequence ID" value="NZ_JBEZVE010000009.1"/>
</dbReference>
<comment type="caution">
    <text evidence="1">The sequence shown here is derived from an EMBL/GenBank/DDBJ whole genome shotgun (WGS) entry which is preliminary data.</text>
</comment>
<keyword evidence="2" id="KW-1185">Reference proteome</keyword>
<protein>
    <submittedName>
        <fullName evidence="1">Cupin</fullName>
    </submittedName>
</protein>
<gene>
    <name evidence="1" type="ORF">AB0E89_19480</name>
</gene>
<proteinExistence type="predicted"/>
<organism evidence="1 2">
    <name type="scientific">Streptomyces sp. 900129855</name>
    <dbReference type="NCBI Taxonomy" id="3155129"/>
    <lineage>
        <taxon>Bacteria</taxon>
        <taxon>Bacillati</taxon>
        <taxon>Actinomycetota</taxon>
        <taxon>Actinomycetes</taxon>
        <taxon>Kitasatosporales</taxon>
        <taxon>Streptomycetaceae</taxon>
        <taxon>Streptomyces</taxon>
    </lineage>
</organism>
<evidence type="ECO:0000313" key="1">
    <source>
        <dbReference type="EMBL" id="MEU3782722.1"/>
    </source>
</evidence>
<dbReference type="Proteomes" id="UP001550739">
    <property type="component" value="Unassembled WGS sequence"/>
</dbReference>
<reference evidence="1 2" key="1">
    <citation type="submission" date="2024-06" db="EMBL/GenBank/DDBJ databases">
        <title>The Natural Products Discovery Center: Release of the First 8490 Sequenced Strains for Exploring Actinobacteria Biosynthetic Diversity.</title>
        <authorList>
            <person name="Kalkreuter E."/>
            <person name="Kautsar S.A."/>
            <person name="Yang D."/>
            <person name="Bader C.D."/>
            <person name="Teijaro C.N."/>
            <person name="Fluegel L."/>
            <person name="Davis C.M."/>
            <person name="Simpson J.R."/>
            <person name="Lauterbach L."/>
            <person name="Steele A.D."/>
            <person name="Gui C."/>
            <person name="Meng S."/>
            <person name="Li G."/>
            <person name="Viehrig K."/>
            <person name="Ye F."/>
            <person name="Su P."/>
            <person name="Kiefer A.F."/>
            <person name="Nichols A."/>
            <person name="Cepeda A.J."/>
            <person name="Yan W."/>
            <person name="Fan B."/>
            <person name="Jiang Y."/>
            <person name="Adhikari A."/>
            <person name="Zheng C.-J."/>
            <person name="Schuster L."/>
            <person name="Cowan T.M."/>
            <person name="Smanski M.J."/>
            <person name="Chevrette M.G."/>
            <person name="De Carvalho L.P.S."/>
            <person name="Shen B."/>
        </authorList>
    </citation>
    <scope>NUCLEOTIDE SEQUENCE [LARGE SCALE GENOMIC DNA]</scope>
    <source>
        <strain evidence="1 2">NPDC033843</strain>
    </source>
</reference>
<evidence type="ECO:0000313" key="2">
    <source>
        <dbReference type="Proteomes" id="UP001550739"/>
    </source>
</evidence>
<accession>A0ABV2ZJJ4</accession>
<dbReference type="PROSITE" id="PS51257">
    <property type="entry name" value="PROKAR_LIPOPROTEIN"/>
    <property type="match status" value="1"/>
</dbReference>
<sequence length="275" mass="29094">MPAAGLRKRVDAIPGTPLPHGILGGCVDIIDVADVHELLGTEWMPLSCAAAHDWDWCPEDSTTPGPTKKTFERPGVCSASPITIYAGATCGTIGWPYEEAVQHARETLRMGEQRALEEWFARDVLCPMAADLTPSAGAVSIAQGVAALEGWLAETYGGQGILHVPAGAAALLGCCNVVHMEDGVPRTLMGNCVIMGSGYALNVGPPDCTQAPAGEAWLYITGPIRVRREAPVIVPDTDAESFRITTNDRFVLAERSFVVEVACCEAAAIRVVLCP</sequence>